<dbReference type="Proteomes" id="UP001497512">
    <property type="component" value="Chromosome 13"/>
</dbReference>
<name>A0ABP0TPZ9_9BRYO</name>
<dbReference type="InterPro" id="IPR039265">
    <property type="entry name" value="DIR1-like"/>
</dbReference>
<feature type="chain" id="PRO_5046295433" description="Bifunctional inhibitor/plant lipid transfer protein/seed storage helical domain-containing protein" evidence="1">
    <location>
        <begin position="33"/>
        <end position="116"/>
    </location>
</feature>
<keyword evidence="1" id="KW-0732">Signal</keyword>
<keyword evidence="4" id="KW-1185">Reference proteome</keyword>
<evidence type="ECO:0000313" key="4">
    <source>
        <dbReference type="Proteomes" id="UP001497512"/>
    </source>
</evidence>
<evidence type="ECO:0000259" key="2">
    <source>
        <dbReference type="SMART" id="SM00499"/>
    </source>
</evidence>
<dbReference type="Gene3D" id="1.10.110.10">
    <property type="entry name" value="Plant lipid-transfer and hydrophobic proteins"/>
    <property type="match status" value="1"/>
</dbReference>
<dbReference type="PANTHER" id="PTHR33122">
    <property type="entry name" value="LIPID BINDING PROTEIN-RELATED"/>
    <property type="match status" value="1"/>
</dbReference>
<accession>A0ABP0TPZ9</accession>
<reference evidence="3" key="1">
    <citation type="submission" date="2024-02" db="EMBL/GenBank/DDBJ databases">
        <authorList>
            <consortium name="ELIXIR-Norway"/>
            <consortium name="Elixir Norway"/>
        </authorList>
    </citation>
    <scope>NUCLEOTIDE SEQUENCE</scope>
</reference>
<evidence type="ECO:0000313" key="3">
    <source>
        <dbReference type="EMBL" id="CAK9202106.1"/>
    </source>
</evidence>
<proteinExistence type="predicted"/>
<dbReference type="SUPFAM" id="SSF47699">
    <property type="entry name" value="Bifunctional inhibitor/lipid-transfer protein/seed storage 2S albumin"/>
    <property type="match status" value="1"/>
</dbReference>
<feature type="domain" description="Bifunctional inhibitor/plant lipid transfer protein/seed storage helical" evidence="2">
    <location>
        <begin position="43"/>
        <end position="110"/>
    </location>
</feature>
<dbReference type="PANTHER" id="PTHR33122:SF60">
    <property type="entry name" value="LIPID-TRANSFER PROTEIN DIR1-RELATED"/>
    <property type="match status" value="1"/>
</dbReference>
<evidence type="ECO:0000256" key="1">
    <source>
        <dbReference type="SAM" id="SignalP"/>
    </source>
</evidence>
<dbReference type="InterPro" id="IPR016140">
    <property type="entry name" value="Bifunc_inhib/LTP/seed_store"/>
</dbReference>
<dbReference type="InterPro" id="IPR036312">
    <property type="entry name" value="Bifun_inhib/LTP/seed_sf"/>
</dbReference>
<dbReference type="Pfam" id="PF14368">
    <property type="entry name" value="LTP_2"/>
    <property type="match status" value="1"/>
</dbReference>
<protein>
    <recommendedName>
        <fullName evidence="2">Bifunctional inhibitor/plant lipid transfer protein/seed storage helical domain-containing protein</fullName>
    </recommendedName>
</protein>
<dbReference type="EMBL" id="OZ019905">
    <property type="protein sequence ID" value="CAK9202106.1"/>
    <property type="molecule type" value="Genomic_DNA"/>
</dbReference>
<feature type="signal peptide" evidence="1">
    <location>
        <begin position="1"/>
        <end position="32"/>
    </location>
</feature>
<gene>
    <name evidence="3" type="ORF">CSSPTR1EN2_LOCUS6241</name>
</gene>
<dbReference type="SMART" id="SM00499">
    <property type="entry name" value="AAI"/>
    <property type="match status" value="1"/>
</dbReference>
<sequence length="116" mass="11664">MEAPRGRKSSMAISCSGVVGVWCLAVLLLCMAESVPQVRGTSCSPASLLDCASAVTGGTPPTSQCCTELQNADVPCLCSTYANSESAADVTAAIALLGKCGLNQYAGVACGPYTIP</sequence>
<organism evidence="3 4">
    <name type="scientific">Sphagnum troendelagicum</name>
    <dbReference type="NCBI Taxonomy" id="128251"/>
    <lineage>
        <taxon>Eukaryota</taxon>
        <taxon>Viridiplantae</taxon>
        <taxon>Streptophyta</taxon>
        <taxon>Embryophyta</taxon>
        <taxon>Bryophyta</taxon>
        <taxon>Sphagnophytina</taxon>
        <taxon>Sphagnopsida</taxon>
        <taxon>Sphagnales</taxon>
        <taxon>Sphagnaceae</taxon>
        <taxon>Sphagnum</taxon>
    </lineage>
</organism>